<evidence type="ECO:0000313" key="5">
    <source>
        <dbReference type="Proteomes" id="UP000235861"/>
    </source>
</evidence>
<protein>
    <submittedName>
        <fullName evidence="4">Cell division protein DamX</fullName>
    </submittedName>
</protein>
<sequence length="528" mass="58201">MTNNKLLKFPSQRQLVDRLLHLIEFNNPFIFLSGKTGCGHTTISEALLIKLPEKVRAISLIGSSGMKMTDIRHLLLSQIVTNPLFNIQDALSDSLFRMLEGTKPTQLLLVIEQADQLPIELLDELWGVACHNDKLTTPHRLAIIVSGNDTWCQKQIPLLRGRTTPPLELEILPLSPPEQRIFLYEKAKQLKIPTALLPKLKVEEILITAGGHPSTLMQLLEEIMTDKRPKKRQSKLPVATIISMLLIIVGGLLALGYVLPRLNDEQSTDVDQTSTNDANFLPPSVGNIPATTDSVNDVGSNKNIERMSDNTAIANPNRVVKDWQIDATALPKLVEGNTITTESTHYEGRRVVIADEVVQKLMSEPKVSAALPTHVVNTLAGKGAVDAASTVREDAAKNAQEIPKSTQPKSVNVKKEGREQFSGPVLKVPLTAPSFLAQKPRSHYSIQLMGASNTQAVNQFVSKHGLVDKVWVYQTQFRGSPWYVVLQGDYSSAAQVKSAIRQLSPGLLKGQPWPKSFAQVQKELKAQP</sequence>
<evidence type="ECO:0000259" key="3">
    <source>
        <dbReference type="PROSITE" id="PS51724"/>
    </source>
</evidence>
<keyword evidence="2" id="KW-1133">Transmembrane helix</keyword>
<dbReference type="Proteomes" id="UP000235861">
    <property type="component" value="Unassembled WGS sequence"/>
</dbReference>
<dbReference type="Gene3D" id="3.30.70.1070">
    <property type="entry name" value="Sporulation related repeat"/>
    <property type="match status" value="1"/>
</dbReference>
<dbReference type="InterPro" id="IPR052026">
    <property type="entry name" value="ExeA_AAA_ATPase_DNA-bind"/>
</dbReference>
<gene>
    <name evidence="4" type="ORF">CUC53_00310</name>
</gene>
<dbReference type="InterPro" id="IPR007730">
    <property type="entry name" value="SPOR-like_dom"/>
</dbReference>
<dbReference type="RefSeq" id="WP_100292313.1">
    <property type="nucleotide sequence ID" value="NZ_PGGC01000003.1"/>
</dbReference>
<evidence type="ECO:0000256" key="1">
    <source>
        <dbReference type="SAM" id="MobiDB-lite"/>
    </source>
</evidence>
<keyword evidence="5" id="KW-1185">Reference proteome</keyword>
<feature type="domain" description="SPOR" evidence="3">
    <location>
        <begin position="438"/>
        <end position="516"/>
    </location>
</feature>
<dbReference type="AlphaFoldDB" id="A0A2H9U9R6"/>
<reference evidence="4 5" key="1">
    <citation type="submission" date="2017-11" db="EMBL/GenBank/DDBJ databases">
        <title>Draft genome sequence of environmental isolate Aeromonas cavernicola sp. nov. MDC 2508.</title>
        <authorList>
            <person name="Colston S.M."/>
            <person name="Navarro A."/>
            <person name="Martinez-Murcia A.J."/>
            <person name="Graf J."/>
        </authorList>
    </citation>
    <scope>NUCLEOTIDE SEQUENCE [LARGE SCALE GENOMIC DNA]</scope>
    <source>
        <strain evidence="4 5">MDC 2508</strain>
    </source>
</reference>
<dbReference type="PANTHER" id="PTHR35894:SF1">
    <property type="entry name" value="PHOSPHORIBULOKINASE _ URIDINE KINASE FAMILY"/>
    <property type="match status" value="1"/>
</dbReference>
<keyword evidence="2" id="KW-0472">Membrane</keyword>
<dbReference type="OrthoDB" id="6189127at2"/>
<feature type="region of interest" description="Disordered" evidence="1">
    <location>
        <begin position="268"/>
        <end position="296"/>
    </location>
</feature>
<comment type="caution">
    <text evidence="4">The sequence shown here is derived from an EMBL/GenBank/DDBJ whole genome shotgun (WGS) entry which is preliminary data.</text>
</comment>
<dbReference type="Pfam" id="PF05036">
    <property type="entry name" value="SPOR"/>
    <property type="match status" value="1"/>
</dbReference>
<dbReference type="Gene3D" id="3.40.50.300">
    <property type="entry name" value="P-loop containing nucleotide triphosphate hydrolases"/>
    <property type="match status" value="1"/>
</dbReference>
<dbReference type="Pfam" id="PF13401">
    <property type="entry name" value="AAA_22"/>
    <property type="match status" value="1"/>
</dbReference>
<dbReference type="GO" id="GO:0016887">
    <property type="term" value="F:ATP hydrolysis activity"/>
    <property type="evidence" value="ECO:0007669"/>
    <property type="project" value="InterPro"/>
</dbReference>
<feature type="compositionally biased region" description="Polar residues" evidence="1">
    <location>
        <begin position="269"/>
        <end position="278"/>
    </location>
</feature>
<evidence type="ECO:0000256" key="2">
    <source>
        <dbReference type="SAM" id="Phobius"/>
    </source>
</evidence>
<organism evidence="4 5">
    <name type="scientific">Aeromonas cavernicola</name>
    <dbReference type="NCBI Taxonomy" id="1006623"/>
    <lineage>
        <taxon>Bacteria</taxon>
        <taxon>Pseudomonadati</taxon>
        <taxon>Pseudomonadota</taxon>
        <taxon>Gammaproteobacteria</taxon>
        <taxon>Aeromonadales</taxon>
        <taxon>Aeromonadaceae</taxon>
        <taxon>Aeromonas</taxon>
    </lineage>
</organism>
<feature type="transmembrane region" description="Helical" evidence="2">
    <location>
        <begin position="236"/>
        <end position="259"/>
    </location>
</feature>
<dbReference type="PROSITE" id="PS51724">
    <property type="entry name" value="SPOR"/>
    <property type="match status" value="1"/>
</dbReference>
<name>A0A2H9U9R6_9GAMM</name>
<dbReference type="InterPro" id="IPR027417">
    <property type="entry name" value="P-loop_NTPase"/>
</dbReference>
<proteinExistence type="predicted"/>
<keyword evidence="2" id="KW-0812">Transmembrane</keyword>
<keyword evidence="4" id="KW-0132">Cell division</keyword>
<accession>A0A2H9U9R6</accession>
<dbReference type="GO" id="GO:0051301">
    <property type="term" value="P:cell division"/>
    <property type="evidence" value="ECO:0007669"/>
    <property type="project" value="UniProtKB-KW"/>
</dbReference>
<dbReference type="SUPFAM" id="SSF52540">
    <property type="entry name" value="P-loop containing nucleoside triphosphate hydrolases"/>
    <property type="match status" value="1"/>
</dbReference>
<evidence type="ECO:0000313" key="4">
    <source>
        <dbReference type="EMBL" id="PJG60719.1"/>
    </source>
</evidence>
<dbReference type="PANTHER" id="PTHR35894">
    <property type="entry name" value="GENERAL SECRETION PATHWAY PROTEIN A-RELATED"/>
    <property type="match status" value="1"/>
</dbReference>
<dbReference type="InterPro" id="IPR036680">
    <property type="entry name" value="SPOR-like_sf"/>
</dbReference>
<dbReference type="EMBL" id="PGGC01000003">
    <property type="protein sequence ID" value="PJG60719.1"/>
    <property type="molecule type" value="Genomic_DNA"/>
</dbReference>
<dbReference type="GO" id="GO:0042834">
    <property type="term" value="F:peptidoglycan binding"/>
    <property type="evidence" value="ECO:0007669"/>
    <property type="project" value="InterPro"/>
</dbReference>
<keyword evidence="4" id="KW-0131">Cell cycle</keyword>
<dbReference type="InterPro" id="IPR049945">
    <property type="entry name" value="AAA_22"/>
</dbReference>